<dbReference type="GO" id="GO:0004519">
    <property type="term" value="F:endonuclease activity"/>
    <property type="evidence" value="ECO:0007669"/>
    <property type="project" value="UniProtKB-KW"/>
</dbReference>
<evidence type="ECO:0000256" key="2">
    <source>
        <dbReference type="ARBA" id="ARBA00022759"/>
    </source>
</evidence>
<evidence type="ECO:0000256" key="3">
    <source>
        <dbReference type="ARBA" id="ARBA00022801"/>
    </source>
</evidence>
<dbReference type="Pfam" id="PF00565">
    <property type="entry name" value="SNase"/>
    <property type="match status" value="1"/>
</dbReference>
<dbReference type="InterPro" id="IPR035437">
    <property type="entry name" value="SNase_OB-fold_sf"/>
</dbReference>
<proteinExistence type="predicted"/>
<evidence type="ECO:0000256" key="1">
    <source>
        <dbReference type="ARBA" id="ARBA00022722"/>
    </source>
</evidence>
<dbReference type="PANTHER" id="PTHR12302">
    <property type="entry name" value="EBNA2 BINDING PROTEIN P100"/>
    <property type="match status" value="1"/>
</dbReference>
<reference evidence="6" key="1">
    <citation type="submission" date="2017-09" db="EMBL/GenBank/DDBJ databases">
        <title>Depth-based differentiation of microbial function through sediment-hosted aquifers and enrichment of novel symbionts in the deep terrestrial subsurface.</title>
        <authorList>
            <person name="Probst A.J."/>
            <person name="Ladd B."/>
            <person name="Jarett J.K."/>
            <person name="Geller-Mcgrath D.E."/>
            <person name="Sieber C.M.K."/>
            <person name="Emerson J.B."/>
            <person name="Anantharaman K."/>
            <person name="Thomas B.C."/>
            <person name="Malmstrom R."/>
            <person name="Stieglmeier M."/>
            <person name="Klingl A."/>
            <person name="Woyke T."/>
            <person name="Ryan C.M."/>
            <person name="Banfield J.F."/>
        </authorList>
    </citation>
    <scope>NUCLEOTIDE SEQUENCE [LARGE SCALE GENOMIC DNA]</scope>
</reference>
<dbReference type="Gene3D" id="2.40.50.90">
    <property type="match status" value="1"/>
</dbReference>
<comment type="caution">
    <text evidence="5">The sequence shown here is derived from an EMBL/GenBank/DDBJ whole genome shotgun (WGS) entry which is preliminary data.</text>
</comment>
<dbReference type="SMART" id="SM00318">
    <property type="entry name" value="SNc"/>
    <property type="match status" value="1"/>
</dbReference>
<evidence type="ECO:0000313" key="6">
    <source>
        <dbReference type="Proteomes" id="UP000228756"/>
    </source>
</evidence>
<keyword evidence="1" id="KW-0540">Nuclease</keyword>
<protein>
    <recommendedName>
        <fullName evidence="4">TNase-like domain-containing protein</fullName>
    </recommendedName>
</protein>
<name>A0A2M6NSU9_9BACT</name>
<dbReference type="PROSITE" id="PS50830">
    <property type="entry name" value="TNASE_3"/>
    <property type="match status" value="1"/>
</dbReference>
<dbReference type="PANTHER" id="PTHR12302:SF3">
    <property type="entry name" value="SERINE_THREONINE-PROTEIN KINASE 31"/>
    <property type="match status" value="1"/>
</dbReference>
<dbReference type="EMBL" id="PFCJ01000001">
    <property type="protein sequence ID" value="PIR72726.1"/>
    <property type="molecule type" value="Genomic_DNA"/>
</dbReference>
<dbReference type="GO" id="GO:0016787">
    <property type="term" value="F:hydrolase activity"/>
    <property type="evidence" value="ECO:0007669"/>
    <property type="project" value="UniProtKB-KW"/>
</dbReference>
<dbReference type="AlphaFoldDB" id="A0A2M6NSU9"/>
<evidence type="ECO:0000313" key="5">
    <source>
        <dbReference type="EMBL" id="PIR72726.1"/>
    </source>
</evidence>
<sequence>MKNFLKKNKIFLAVIIGAVIVGTAVYICLSKSKKGETGQTPIKCLASSETIVTKVLDGDTIIVEGGEHIRLLGIDADEKDYPCYESAKSRLEELVLNKEVRLEKDQTDVDQYNRCLRYVFLDDENINFQLVKEGFAIARFYPPDVKYQEEITQAEKEAIDNKVGCKWSGSVEALADESEKLEFQWEELTTAELGFDVVDACQAGKYLGRELIVEGKVVDAYHDLKSNTVFLNFEKAYPNHCFTGVIFSSNLYEFVQNPEDYYLNKTVRIMGEVKEYQGKPEIILETPNQIEVGE</sequence>
<evidence type="ECO:0000259" key="4">
    <source>
        <dbReference type="PROSITE" id="PS50830"/>
    </source>
</evidence>
<organism evidence="5 6">
    <name type="scientific">Candidatus Nealsonbacteria bacterium CG10_big_fil_rev_8_21_14_0_10_36_24</name>
    <dbReference type="NCBI Taxonomy" id="1974710"/>
    <lineage>
        <taxon>Bacteria</taxon>
        <taxon>Candidatus Nealsoniibacteriota</taxon>
    </lineage>
</organism>
<keyword evidence="2" id="KW-0255">Endonuclease</keyword>
<dbReference type="InterPro" id="IPR016071">
    <property type="entry name" value="Staphylococal_nuclease_OB-fold"/>
</dbReference>
<dbReference type="Proteomes" id="UP000228756">
    <property type="component" value="Unassembled WGS sequence"/>
</dbReference>
<dbReference type="SUPFAM" id="SSF50199">
    <property type="entry name" value="Staphylococcal nuclease"/>
    <property type="match status" value="1"/>
</dbReference>
<gene>
    <name evidence="5" type="ORF">COU42_00130</name>
</gene>
<keyword evidence="3" id="KW-0378">Hydrolase</keyword>
<feature type="domain" description="TNase-like" evidence="4">
    <location>
        <begin position="46"/>
        <end position="164"/>
    </location>
</feature>
<accession>A0A2M6NSU9</accession>